<dbReference type="HAMAP" id="MF_00226_B">
    <property type="entry name" value="CinA_B"/>
    <property type="match status" value="1"/>
</dbReference>
<dbReference type="InterPro" id="IPR001453">
    <property type="entry name" value="MoaB/Mog_dom"/>
</dbReference>
<dbReference type="Gene3D" id="3.40.980.10">
    <property type="entry name" value="MoaB/Mog-like domain"/>
    <property type="match status" value="1"/>
</dbReference>
<dbReference type="Pfam" id="PF00994">
    <property type="entry name" value="MoCF_biosynth"/>
    <property type="match status" value="1"/>
</dbReference>
<comment type="caution">
    <text evidence="3">The sequence shown here is derived from an EMBL/GenBank/DDBJ whole genome shotgun (WGS) entry which is preliminary data.</text>
</comment>
<accession>A0A9D2IM15</accession>
<dbReference type="InterPro" id="IPR050101">
    <property type="entry name" value="CinA"/>
</dbReference>
<dbReference type="InterPro" id="IPR008135">
    <property type="entry name" value="Competence-induced_CinA"/>
</dbReference>
<dbReference type="SUPFAM" id="SSF142433">
    <property type="entry name" value="CinA-like"/>
    <property type="match status" value="1"/>
</dbReference>
<evidence type="ECO:0000313" key="4">
    <source>
        <dbReference type="Proteomes" id="UP000824014"/>
    </source>
</evidence>
<dbReference type="SUPFAM" id="SSF53218">
    <property type="entry name" value="Molybdenum cofactor biosynthesis proteins"/>
    <property type="match status" value="1"/>
</dbReference>
<proteinExistence type="inferred from homology"/>
<reference evidence="3" key="1">
    <citation type="journal article" date="2021" name="PeerJ">
        <title>Extensive microbial diversity within the chicken gut microbiome revealed by metagenomics and culture.</title>
        <authorList>
            <person name="Gilroy R."/>
            <person name="Ravi A."/>
            <person name="Getino M."/>
            <person name="Pursley I."/>
            <person name="Horton D.L."/>
            <person name="Alikhan N.F."/>
            <person name="Baker D."/>
            <person name="Gharbi K."/>
            <person name="Hall N."/>
            <person name="Watson M."/>
            <person name="Adriaenssens E.M."/>
            <person name="Foster-Nyarko E."/>
            <person name="Jarju S."/>
            <person name="Secka A."/>
            <person name="Antonio M."/>
            <person name="Oren A."/>
            <person name="Chaudhuri R.R."/>
            <person name="La Ragione R."/>
            <person name="Hildebrand F."/>
            <person name="Pallen M.J."/>
        </authorList>
    </citation>
    <scope>NUCLEOTIDE SEQUENCE</scope>
    <source>
        <strain evidence="3">ChiHjej11B10-19426</strain>
    </source>
</reference>
<dbReference type="Gene3D" id="3.90.950.20">
    <property type="entry name" value="CinA-like"/>
    <property type="match status" value="1"/>
</dbReference>
<dbReference type="NCBIfam" id="TIGR00200">
    <property type="entry name" value="cinA_nterm"/>
    <property type="match status" value="1"/>
</dbReference>
<dbReference type="EMBL" id="DXCC01000017">
    <property type="protein sequence ID" value="HIZ15360.1"/>
    <property type="molecule type" value="Genomic_DNA"/>
</dbReference>
<evidence type="ECO:0000256" key="1">
    <source>
        <dbReference type="HAMAP-Rule" id="MF_00226"/>
    </source>
</evidence>
<protein>
    <recommendedName>
        <fullName evidence="1">CinA-like protein</fullName>
    </recommendedName>
</protein>
<evidence type="ECO:0000313" key="3">
    <source>
        <dbReference type="EMBL" id="HIZ15360.1"/>
    </source>
</evidence>
<dbReference type="Pfam" id="PF02464">
    <property type="entry name" value="CinA"/>
    <property type="match status" value="1"/>
</dbReference>
<sequence length="417" mass="44553">MKTEIITIGDEILIGQIVDTNSAWIAEQLNAAGFTVVRKLSVGDTRDAILDALDEALATSDAVILTGGLGPTKDDITKTTLAERFGGRMVRDEATYLRNERILSARGIDYNDLNKGQAMVPDTAVVLQNLHGTAPGMWFEAEGKVVVSLPGVPFEMKELMTAEVLPRLLDRFGRHRIIHRTAITFGLAESVLAATIAPWEEALPSTLHLAYLPSPSQVRLRLSAYDVSGNEAEEIDRQFRRLEELIPDYFIGYGDATVFSAAARLLTARGATLALAESCTGGALSASFTAMPGASDYLLGSVVSYSNEVKAHVLRVSEHDLKRFGAVSEPVACQMAEGVRRLCDSDYALATTGIAGPTGGSAEKPVGTVWIALATPAGVAARRFVFGQLRAQNIERAAATAANMLRVALQHAGVGDL</sequence>
<name>A0A9D2IM15_9BACT</name>
<comment type="similarity">
    <text evidence="1">Belongs to the CinA family.</text>
</comment>
<dbReference type="Pfam" id="PF18146">
    <property type="entry name" value="CinA_KH"/>
    <property type="match status" value="1"/>
</dbReference>
<dbReference type="CDD" id="cd00885">
    <property type="entry name" value="cinA"/>
    <property type="match status" value="1"/>
</dbReference>
<dbReference type="NCBIfam" id="NF001813">
    <property type="entry name" value="PRK00549.1"/>
    <property type="match status" value="1"/>
</dbReference>
<organism evidence="3 4">
    <name type="scientific">Candidatus Tidjanibacter faecipullorum</name>
    <dbReference type="NCBI Taxonomy" id="2838766"/>
    <lineage>
        <taxon>Bacteria</taxon>
        <taxon>Pseudomonadati</taxon>
        <taxon>Bacteroidota</taxon>
        <taxon>Bacteroidia</taxon>
        <taxon>Bacteroidales</taxon>
        <taxon>Rikenellaceae</taxon>
        <taxon>Tidjanibacter</taxon>
    </lineage>
</organism>
<gene>
    <name evidence="3" type="ORF">H9816_05575</name>
</gene>
<dbReference type="InterPro" id="IPR008136">
    <property type="entry name" value="CinA_C"/>
</dbReference>
<dbReference type="InterPro" id="IPR036425">
    <property type="entry name" value="MoaB/Mog-like_dom_sf"/>
</dbReference>
<dbReference type="InterPro" id="IPR036653">
    <property type="entry name" value="CinA-like_C"/>
</dbReference>
<dbReference type="NCBIfam" id="TIGR00177">
    <property type="entry name" value="molyb_syn"/>
    <property type="match status" value="1"/>
</dbReference>
<evidence type="ECO:0000259" key="2">
    <source>
        <dbReference type="SMART" id="SM00852"/>
    </source>
</evidence>
<dbReference type="InterPro" id="IPR041424">
    <property type="entry name" value="CinA_KH"/>
</dbReference>
<dbReference type="Proteomes" id="UP000824014">
    <property type="component" value="Unassembled WGS sequence"/>
</dbReference>
<dbReference type="SMART" id="SM00852">
    <property type="entry name" value="MoCF_biosynth"/>
    <property type="match status" value="1"/>
</dbReference>
<dbReference type="PANTHER" id="PTHR13939:SF0">
    <property type="entry name" value="NMN AMIDOHYDROLASE-LIKE PROTEIN YFAY"/>
    <property type="match status" value="1"/>
</dbReference>
<reference evidence="3" key="2">
    <citation type="submission" date="2021-04" db="EMBL/GenBank/DDBJ databases">
        <authorList>
            <person name="Gilroy R."/>
        </authorList>
    </citation>
    <scope>NUCLEOTIDE SEQUENCE</scope>
    <source>
        <strain evidence="3">ChiHjej11B10-19426</strain>
    </source>
</reference>
<dbReference type="PIRSF" id="PIRSF006728">
    <property type="entry name" value="CinA"/>
    <property type="match status" value="1"/>
</dbReference>
<feature type="domain" description="MoaB/Mog" evidence="2">
    <location>
        <begin position="4"/>
        <end position="171"/>
    </location>
</feature>
<dbReference type="AlphaFoldDB" id="A0A9D2IM15"/>
<dbReference type="NCBIfam" id="TIGR00199">
    <property type="entry name" value="PncC_domain"/>
    <property type="match status" value="1"/>
</dbReference>
<dbReference type="PANTHER" id="PTHR13939">
    <property type="entry name" value="NICOTINAMIDE-NUCLEOTIDE AMIDOHYDROLASE PNCC"/>
    <property type="match status" value="1"/>
</dbReference>